<organism evidence="2 3">
    <name type="scientific">Iris pallida</name>
    <name type="common">Sweet iris</name>
    <dbReference type="NCBI Taxonomy" id="29817"/>
    <lineage>
        <taxon>Eukaryota</taxon>
        <taxon>Viridiplantae</taxon>
        <taxon>Streptophyta</taxon>
        <taxon>Embryophyta</taxon>
        <taxon>Tracheophyta</taxon>
        <taxon>Spermatophyta</taxon>
        <taxon>Magnoliopsida</taxon>
        <taxon>Liliopsida</taxon>
        <taxon>Asparagales</taxon>
        <taxon>Iridaceae</taxon>
        <taxon>Iridoideae</taxon>
        <taxon>Irideae</taxon>
        <taxon>Iris</taxon>
    </lineage>
</organism>
<reference evidence="2" key="1">
    <citation type="journal article" date="2023" name="GigaByte">
        <title>Genome assembly of the bearded iris, Iris pallida Lam.</title>
        <authorList>
            <person name="Bruccoleri R.E."/>
            <person name="Oakeley E.J."/>
            <person name="Faust A.M.E."/>
            <person name="Altorfer M."/>
            <person name="Dessus-Babus S."/>
            <person name="Burckhardt D."/>
            <person name="Oertli M."/>
            <person name="Naumann U."/>
            <person name="Petersen F."/>
            <person name="Wong J."/>
        </authorList>
    </citation>
    <scope>NUCLEOTIDE SEQUENCE</scope>
    <source>
        <strain evidence="2">GSM-AAB239-AS_SAM_17_03QT</strain>
    </source>
</reference>
<evidence type="ECO:0000313" key="3">
    <source>
        <dbReference type="Proteomes" id="UP001140949"/>
    </source>
</evidence>
<dbReference type="Proteomes" id="UP001140949">
    <property type="component" value="Unassembled WGS sequence"/>
</dbReference>
<feature type="compositionally biased region" description="Pro residues" evidence="1">
    <location>
        <begin position="154"/>
        <end position="163"/>
    </location>
</feature>
<feature type="region of interest" description="Disordered" evidence="1">
    <location>
        <begin position="1"/>
        <end position="49"/>
    </location>
</feature>
<feature type="region of interest" description="Disordered" evidence="1">
    <location>
        <begin position="153"/>
        <end position="187"/>
    </location>
</feature>
<reference evidence="2" key="2">
    <citation type="submission" date="2023-04" db="EMBL/GenBank/DDBJ databases">
        <authorList>
            <person name="Bruccoleri R.E."/>
            <person name="Oakeley E.J."/>
            <person name="Faust A.-M."/>
            <person name="Dessus-Babus S."/>
            <person name="Altorfer M."/>
            <person name="Burckhardt D."/>
            <person name="Oertli M."/>
            <person name="Naumann U."/>
            <person name="Petersen F."/>
            <person name="Wong J."/>
        </authorList>
    </citation>
    <scope>NUCLEOTIDE SEQUENCE</scope>
    <source>
        <strain evidence="2">GSM-AAB239-AS_SAM_17_03QT</strain>
        <tissue evidence="2">Leaf</tissue>
    </source>
</reference>
<feature type="compositionally biased region" description="Pro residues" evidence="1">
    <location>
        <begin position="241"/>
        <end position="250"/>
    </location>
</feature>
<feature type="compositionally biased region" description="Polar residues" evidence="1">
    <location>
        <begin position="66"/>
        <end position="96"/>
    </location>
</feature>
<sequence>MSPSLPCTTRPRTSNHQSNRRVRCRGRTTPFLRPPASIQYNNQRVQPRVRPRASVSVYLYQSSSSNPLHQSTQGISCPTSGHDSVSKKFTQTLTDSRTPESPASAPAGRRSGSRRDRATGSPPTRVSHTASSYRIAASSRPRFAHVYVFSWRNPPQPREPPPLGWGAAARAEPPHHPRSGDHAASPRSSLLRAVRPLLASESVVSRSGHRARRLSLPTASDPRLPHTAALKRKQSTVSRAPTPPPDPPATEPLAARREVEPSAVHLVTTVLRRRPHVVSQLDLSGLNWIVGFSS</sequence>
<comment type="caution">
    <text evidence="2">The sequence shown here is derived from an EMBL/GenBank/DDBJ whole genome shotgun (WGS) entry which is preliminary data.</text>
</comment>
<protein>
    <submittedName>
        <fullName evidence="2">Vegetative cell wall protein gp1-like</fullName>
    </submittedName>
</protein>
<feature type="compositionally biased region" description="Polar residues" evidence="1">
    <location>
        <begin position="122"/>
        <end position="132"/>
    </location>
</feature>
<feature type="compositionally biased region" description="Basic and acidic residues" evidence="1">
    <location>
        <begin position="172"/>
        <end position="181"/>
    </location>
</feature>
<feature type="compositionally biased region" description="Polar residues" evidence="1">
    <location>
        <begin position="1"/>
        <end position="17"/>
    </location>
</feature>
<name>A0AAX6HBV1_IRIPA</name>
<feature type="region of interest" description="Disordered" evidence="1">
    <location>
        <begin position="63"/>
        <end position="134"/>
    </location>
</feature>
<evidence type="ECO:0000256" key="1">
    <source>
        <dbReference type="SAM" id="MobiDB-lite"/>
    </source>
</evidence>
<accession>A0AAX6HBV1</accession>
<evidence type="ECO:0000313" key="2">
    <source>
        <dbReference type="EMBL" id="KAJ6838232.1"/>
    </source>
</evidence>
<proteinExistence type="predicted"/>
<feature type="region of interest" description="Disordered" evidence="1">
    <location>
        <begin position="201"/>
        <end position="252"/>
    </location>
</feature>
<keyword evidence="3" id="KW-1185">Reference proteome</keyword>
<dbReference type="EMBL" id="JANAVB010010799">
    <property type="protein sequence ID" value="KAJ6838232.1"/>
    <property type="molecule type" value="Genomic_DNA"/>
</dbReference>
<gene>
    <name evidence="2" type="ORF">M6B38_320135</name>
</gene>
<feature type="compositionally biased region" description="Low complexity" evidence="1">
    <location>
        <begin position="99"/>
        <end position="110"/>
    </location>
</feature>
<dbReference type="AlphaFoldDB" id="A0AAX6HBV1"/>